<feature type="transmembrane region" description="Helical" evidence="6">
    <location>
        <begin position="178"/>
        <end position="196"/>
    </location>
</feature>
<dbReference type="Proteomes" id="UP000317318">
    <property type="component" value="Chromosome"/>
</dbReference>
<feature type="transmembrane region" description="Helical" evidence="6">
    <location>
        <begin position="208"/>
        <end position="227"/>
    </location>
</feature>
<keyword evidence="5 6" id="KW-0472">Membrane</keyword>
<keyword evidence="3 6" id="KW-0812">Transmembrane</keyword>
<evidence type="ECO:0000256" key="6">
    <source>
        <dbReference type="RuleBase" id="RU004379"/>
    </source>
</evidence>
<protein>
    <submittedName>
        <fullName evidence="7">Inhibitor of apoptosis-promoting Bax1</fullName>
    </submittedName>
</protein>
<evidence type="ECO:0000256" key="1">
    <source>
        <dbReference type="ARBA" id="ARBA00004141"/>
    </source>
</evidence>
<feature type="transmembrane region" description="Helical" evidence="6">
    <location>
        <begin position="31"/>
        <end position="51"/>
    </location>
</feature>
<dbReference type="Pfam" id="PF01027">
    <property type="entry name" value="Bax1-I"/>
    <property type="match status" value="1"/>
</dbReference>
<dbReference type="GO" id="GO:0005886">
    <property type="term" value="C:plasma membrane"/>
    <property type="evidence" value="ECO:0007669"/>
    <property type="project" value="TreeGrafter"/>
</dbReference>
<evidence type="ECO:0000256" key="4">
    <source>
        <dbReference type="ARBA" id="ARBA00022989"/>
    </source>
</evidence>
<organism evidence="7 8">
    <name type="scientific">Stratiformator vulcanicus</name>
    <dbReference type="NCBI Taxonomy" id="2527980"/>
    <lineage>
        <taxon>Bacteria</taxon>
        <taxon>Pseudomonadati</taxon>
        <taxon>Planctomycetota</taxon>
        <taxon>Planctomycetia</taxon>
        <taxon>Planctomycetales</taxon>
        <taxon>Planctomycetaceae</taxon>
        <taxon>Stratiformator</taxon>
    </lineage>
</organism>
<keyword evidence="4 6" id="KW-1133">Transmembrane helix</keyword>
<dbReference type="InterPro" id="IPR006214">
    <property type="entry name" value="Bax_inhibitor_1-related"/>
</dbReference>
<dbReference type="KEGG" id="svp:Pan189_27010"/>
<dbReference type="AlphaFoldDB" id="A0A517R344"/>
<feature type="transmembrane region" description="Helical" evidence="6">
    <location>
        <begin position="150"/>
        <end position="172"/>
    </location>
</feature>
<dbReference type="OrthoDB" id="5177430at2"/>
<dbReference type="PANTHER" id="PTHR23291:SF50">
    <property type="entry name" value="PROTEIN LIFEGUARD 4"/>
    <property type="match status" value="1"/>
</dbReference>
<dbReference type="EMBL" id="CP036268">
    <property type="protein sequence ID" value="QDT38310.1"/>
    <property type="molecule type" value="Genomic_DNA"/>
</dbReference>
<feature type="transmembrane region" description="Helical" evidence="6">
    <location>
        <begin position="92"/>
        <end position="111"/>
    </location>
</feature>
<feature type="transmembrane region" description="Helical" evidence="6">
    <location>
        <begin position="57"/>
        <end position="80"/>
    </location>
</feature>
<gene>
    <name evidence="7" type="ORF">Pan189_27010</name>
</gene>
<reference evidence="7 8" key="1">
    <citation type="submission" date="2019-02" db="EMBL/GenBank/DDBJ databases">
        <title>Deep-cultivation of Planctomycetes and their phenomic and genomic characterization uncovers novel biology.</title>
        <authorList>
            <person name="Wiegand S."/>
            <person name="Jogler M."/>
            <person name="Boedeker C."/>
            <person name="Pinto D."/>
            <person name="Vollmers J."/>
            <person name="Rivas-Marin E."/>
            <person name="Kohn T."/>
            <person name="Peeters S.H."/>
            <person name="Heuer A."/>
            <person name="Rast P."/>
            <person name="Oberbeckmann S."/>
            <person name="Bunk B."/>
            <person name="Jeske O."/>
            <person name="Meyerdierks A."/>
            <person name="Storesund J.E."/>
            <person name="Kallscheuer N."/>
            <person name="Luecker S."/>
            <person name="Lage O.M."/>
            <person name="Pohl T."/>
            <person name="Merkel B.J."/>
            <person name="Hornburger P."/>
            <person name="Mueller R.-W."/>
            <person name="Bruemmer F."/>
            <person name="Labrenz M."/>
            <person name="Spormann A.M."/>
            <person name="Op den Camp H."/>
            <person name="Overmann J."/>
            <person name="Amann R."/>
            <person name="Jetten M.S.M."/>
            <person name="Mascher T."/>
            <person name="Medema M.H."/>
            <person name="Devos D.P."/>
            <person name="Kaster A.-K."/>
            <person name="Ovreas L."/>
            <person name="Rohde M."/>
            <person name="Galperin M.Y."/>
            <person name="Jogler C."/>
        </authorList>
    </citation>
    <scope>NUCLEOTIDE SEQUENCE [LARGE SCALE GENOMIC DNA]</scope>
    <source>
        <strain evidence="7 8">Pan189</strain>
    </source>
</reference>
<sequence>MSLTETYEGSYNHFAADAIADARSEFIRRTYLHLAAAMLVFVGLTGLFLGIEPVRNVLAVTIGQYWFVSIIAFMGVSWLANWWAHSQVSTTLQYVGLATYVLAVALLFVPLLTQASMFYPDVIPAAALLTAIVFGGLTVVVMITGADFSFLRNVLVVGSLAVLGTIGCSLLFGFSLGIVFVSAALALVCGYILYTTSNVLHHYRTDQHVAASLALFACVAELFWWMIRLLSFFSDD</sequence>
<name>A0A517R344_9PLAN</name>
<dbReference type="PANTHER" id="PTHR23291">
    <property type="entry name" value="BAX INHIBITOR-RELATED"/>
    <property type="match status" value="1"/>
</dbReference>
<comment type="subcellular location">
    <subcellularLocation>
        <location evidence="1">Membrane</location>
        <topology evidence="1">Multi-pass membrane protein</topology>
    </subcellularLocation>
</comment>
<keyword evidence="8" id="KW-1185">Reference proteome</keyword>
<evidence type="ECO:0000256" key="5">
    <source>
        <dbReference type="ARBA" id="ARBA00023136"/>
    </source>
</evidence>
<evidence type="ECO:0000313" key="8">
    <source>
        <dbReference type="Proteomes" id="UP000317318"/>
    </source>
</evidence>
<evidence type="ECO:0000256" key="2">
    <source>
        <dbReference type="ARBA" id="ARBA00010350"/>
    </source>
</evidence>
<evidence type="ECO:0000256" key="3">
    <source>
        <dbReference type="ARBA" id="ARBA00022692"/>
    </source>
</evidence>
<comment type="similarity">
    <text evidence="2 6">Belongs to the BI1 family.</text>
</comment>
<feature type="transmembrane region" description="Helical" evidence="6">
    <location>
        <begin position="123"/>
        <end position="143"/>
    </location>
</feature>
<dbReference type="RefSeq" id="WP_145364434.1">
    <property type="nucleotide sequence ID" value="NZ_CP036268.1"/>
</dbReference>
<proteinExistence type="inferred from homology"/>
<accession>A0A517R344</accession>
<evidence type="ECO:0000313" key="7">
    <source>
        <dbReference type="EMBL" id="QDT38310.1"/>
    </source>
</evidence>